<protein>
    <recommendedName>
        <fullName evidence="11">Sedoheptulokinase</fullName>
        <ecNumber evidence="10">2.7.1.14</ecNumber>
    </recommendedName>
    <alternativeName>
        <fullName evidence="12">Carbohydrate kinase-like protein</fullName>
    </alternativeName>
</protein>
<comment type="function">
    <text evidence="9">Acts as a modulator of macrophage activation through control of glucose metabolism.</text>
</comment>
<dbReference type="GO" id="GO:0050277">
    <property type="term" value="F:sedoheptulokinase activity"/>
    <property type="evidence" value="ECO:0007669"/>
    <property type="project" value="UniProtKB-EC"/>
</dbReference>
<keyword evidence="4" id="KW-0808">Transferase</keyword>
<evidence type="ECO:0000256" key="6">
    <source>
        <dbReference type="ARBA" id="ARBA00022777"/>
    </source>
</evidence>
<dbReference type="AlphaFoldDB" id="A0A6M3U8C5"/>
<evidence type="ECO:0000256" key="12">
    <source>
        <dbReference type="ARBA" id="ARBA00076706"/>
    </source>
</evidence>
<dbReference type="CDD" id="cd07777">
    <property type="entry name" value="ASKHA_NBD_FGGY_SHK"/>
    <property type="match status" value="1"/>
</dbReference>
<dbReference type="InterPro" id="IPR043129">
    <property type="entry name" value="ATPase_NBD"/>
</dbReference>
<accession>A0A6M3U8C5</accession>
<dbReference type="GO" id="GO:1901135">
    <property type="term" value="P:carbohydrate derivative metabolic process"/>
    <property type="evidence" value="ECO:0007669"/>
    <property type="project" value="UniProtKB-ARBA"/>
</dbReference>
<dbReference type="SUPFAM" id="SSF53067">
    <property type="entry name" value="Actin-like ATPase domain"/>
    <property type="match status" value="2"/>
</dbReference>
<dbReference type="BRENDA" id="2.7.1.14">
    <property type="organism ID" value="5906"/>
</dbReference>
<dbReference type="GO" id="GO:0006091">
    <property type="term" value="P:generation of precursor metabolites and energy"/>
    <property type="evidence" value="ECO:0007669"/>
    <property type="project" value="UniProtKB-ARBA"/>
</dbReference>
<keyword evidence="6" id="KW-0418">Kinase</keyword>
<dbReference type="FunFam" id="3.30.420.40:FF:000132">
    <property type="entry name" value="Sedoheptulokinase"/>
    <property type="match status" value="1"/>
</dbReference>
<keyword evidence="5" id="KW-0547">Nucleotide-binding</keyword>
<dbReference type="PANTHER" id="PTHR10196:SF67">
    <property type="entry name" value="SEDOHEPTULOKINASE"/>
    <property type="match status" value="1"/>
</dbReference>
<dbReference type="Pfam" id="PF00370">
    <property type="entry name" value="FGGY_N"/>
    <property type="match status" value="1"/>
</dbReference>
<evidence type="ECO:0000256" key="9">
    <source>
        <dbReference type="ARBA" id="ARBA00057196"/>
    </source>
</evidence>
<dbReference type="GO" id="GO:0005829">
    <property type="term" value="C:cytosol"/>
    <property type="evidence" value="ECO:0007669"/>
    <property type="project" value="TreeGrafter"/>
</dbReference>
<evidence type="ECO:0000256" key="2">
    <source>
        <dbReference type="ARBA" id="ARBA00009156"/>
    </source>
</evidence>
<evidence type="ECO:0000256" key="11">
    <source>
        <dbReference type="ARBA" id="ARBA00069425"/>
    </source>
</evidence>
<keyword evidence="7" id="KW-0067">ATP-binding</keyword>
<dbReference type="FunFam" id="3.30.420.40:FF:000111">
    <property type="entry name" value="Sedoheptulokinase"/>
    <property type="match status" value="1"/>
</dbReference>
<evidence type="ECO:0000256" key="10">
    <source>
        <dbReference type="ARBA" id="ARBA00066341"/>
    </source>
</evidence>
<dbReference type="GO" id="GO:0071222">
    <property type="term" value="P:cellular response to lipopolysaccharide"/>
    <property type="evidence" value="ECO:0007669"/>
    <property type="project" value="TreeGrafter"/>
</dbReference>
<dbReference type="GO" id="GO:0006071">
    <property type="term" value="P:glycerol metabolic process"/>
    <property type="evidence" value="ECO:0007669"/>
    <property type="project" value="TreeGrafter"/>
</dbReference>
<dbReference type="InterPro" id="IPR018484">
    <property type="entry name" value="FGGY_N"/>
</dbReference>
<evidence type="ECO:0000256" key="8">
    <source>
        <dbReference type="ARBA" id="ARBA00052736"/>
    </source>
</evidence>
<dbReference type="PANTHER" id="PTHR10196">
    <property type="entry name" value="SUGAR KINASE"/>
    <property type="match status" value="1"/>
</dbReference>
<organism evidence="14">
    <name type="scientific">Stichopus japonicus</name>
    <name type="common">Sea cucumber</name>
    <dbReference type="NCBI Taxonomy" id="307972"/>
    <lineage>
        <taxon>Eukaryota</taxon>
        <taxon>Metazoa</taxon>
        <taxon>Echinodermata</taxon>
        <taxon>Eleutherozoa</taxon>
        <taxon>Echinozoa</taxon>
        <taxon>Holothuroidea</taxon>
        <taxon>Aspidochirotacea</taxon>
        <taxon>Aspidochirotida</taxon>
        <taxon>Stichopodidae</taxon>
        <taxon>Apostichopus</taxon>
    </lineage>
</organism>
<evidence type="ECO:0000256" key="1">
    <source>
        <dbReference type="ARBA" id="ARBA00004496"/>
    </source>
</evidence>
<proteinExistence type="evidence at transcript level"/>
<comment type="similarity">
    <text evidence="2">Belongs to the FGGY kinase family.</text>
</comment>
<dbReference type="EC" id="2.7.1.14" evidence="10"/>
<evidence type="ECO:0000256" key="4">
    <source>
        <dbReference type="ARBA" id="ARBA00022679"/>
    </source>
</evidence>
<dbReference type="Gene3D" id="3.30.420.40">
    <property type="match status" value="2"/>
</dbReference>
<name>A0A6M3U8C5_STIJA</name>
<evidence type="ECO:0000256" key="3">
    <source>
        <dbReference type="ARBA" id="ARBA00022490"/>
    </source>
</evidence>
<sequence length="466" mass="50534">MATKDEPLQLGIDIGTSSVKLSLVGPDCKVVHGPISSPSNAVMPSVSAPHDGCEQSVWLIFQTIEESLKRIGSKLLSRVSKIGVTGQMHGVVLWKSKAVSLCEGALQLRSSDVSPLFNWQDGRCSPAFLATLPQPNSHLRLATGHGCATLFWWVRNHPEYLDQFDYAGTVMDFFVSALCGLDQPVMSVQNAASWGYFNCQSGTWNTEILSSAGFPTRLLPKIQEPGSRAGSMPIAWFGLSTGTKVGVAMGDLPCSVYSVLDTPTDAVLNMGTSAQLVRSMPEGFIPDGRTDPSSVEYFVYFNKKYIAVAAALNGSNVLSTFVDMLLRWCSGLGSNGPSDRDQVFTKLIHLAGEVETDLVVDPVLLGERHRQSDRGSISNLKPGNTDLGGVFRAICRGIITNIESMMPKEELRRAGVERIVGCGSTLSQNMILKEELERCFQLPVVYRDEIDACVGAALFVQSTDWS</sequence>
<dbReference type="GO" id="GO:0005524">
    <property type="term" value="F:ATP binding"/>
    <property type="evidence" value="ECO:0007669"/>
    <property type="project" value="UniProtKB-KW"/>
</dbReference>
<keyword evidence="3" id="KW-0963">Cytoplasm</keyword>
<evidence type="ECO:0000256" key="7">
    <source>
        <dbReference type="ARBA" id="ARBA00022840"/>
    </source>
</evidence>
<reference evidence="14" key="1">
    <citation type="journal article" date="2020" name="Dev. Comp. Immunol.">
        <title>Sedoheptulose kinase bridges the pentose phosphate pathway and immune responses in pathogen-challenged sea cucumber Apostichopus japonicus.</title>
        <authorList>
            <person name="Sun L."/>
            <person name="Zhou F."/>
            <person name="Shao Y."/>
            <person name="Lv Z."/>
            <person name="Li C."/>
        </authorList>
    </citation>
    <scope>NUCLEOTIDE SEQUENCE</scope>
</reference>
<dbReference type="EMBL" id="MT036309">
    <property type="protein sequence ID" value="QJE70152.1"/>
    <property type="molecule type" value="mRNA"/>
</dbReference>
<comment type="subcellular location">
    <subcellularLocation>
        <location evidence="1">Cytoplasm</location>
    </subcellularLocation>
</comment>
<evidence type="ECO:0000313" key="14">
    <source>
        <dbReference type="EMBL" id="QJE70152.1"/>
    </source>
</evidence>
<dbReference type="GO" id="GO:0006163">
    <property type="term" value="P:purine nucleotide metabolic process"/>
    <property type="evidence" value="ECO:0007669"/>
    <property type="project" value="UniProtKB-ARBA"/>
</dbReference>
<feature type="domain" description="Carbohydrate kinase FGGY N-terminal" evidence="13">
    <location>
        <begin position="10"/>
        <end position="246"/>
    </location>
</feature>
<evidence type="ECO:0000256" key="5">
    <source>
        <dbReference type="ARBA" id="ARBA00022741"/>
    </source>
</evidence>
<evidence type="ECO:0000259" key="13">
    <source>
        <dbReference type="Pfam" id="PF00370"/>
    </source>
</evidence>
<dbReference type="GO" id="GO:0046496">
    <property type="term" value="P:nicotinamide nucleotide metabolic process"/>
    <property type="evidence" value="ECO:0007669"/>
    <property type="project" value="UniProtKB-ARBA"/>
</dbReference>
<comment type="catalytic activity">
    <reaction evidence="8">
        <text>sedoheptulose + ATP = D-sedoheptulose 7-phosphate + ADP + H(+)</text>
        <dbReference type="Rhea" id="RHEA:23844"/>
        <dbReference type="ChEBI" id="CHEBI:15378"/>
        <dbReference type="ChEBI" id="CHEBI:16802"/>
        <dbReference type="ChEBI" id="CHEBI:30616"/>
        <dbReference type="ChEBI" id="CHEBI:57483"/>
        <dbReference type="ChEBI" id="CHEBI:456216"/>
        <dbReference type="EC" id="2.7.1.14"/>
    </reaction>
</comment>